<feature type="region of interest" description="Disordered" evidence="1">
    <location>
        <begin position="113"/>
        <end position="216"/>
    </location>
</feature>
<reference evidence="2" key="1">
    <citation type="submission" date="2022-08" db="EMBL/GenBank/DDBJ databases">
        <title>Novel sulphate-reducing endosymbionts in the free-living metamonad Anaeramoeba.</title>
        <authorList>
            <person name="Jerlstrom-Hultqvist J."/>
            <person name="Cepicka I."/>
            <person name="Gallot-Lavallee L."/>
            <person name="Salas-Leiva D."/>
            <person name="Curtis B.A."/>
            <person name="Zahonova K."/>
            <person name="Pipaliya S."/>
            <person name="Dacks J."/>
            <person name="Roger A.J."/>
        </authorList>
    </citation>
    <scope>NUCLEOTIDE SEQUENCE</scope>
    <source>
        <strain evidence="2">Busselton2</strain>
    </source>
</reference>
<evidence type="ECO:0000313" key="3">
    <source>
        <dbReference type="Proteomes" id="UP001146793"/>
    </source>
</evidence>
<evidence type="ECO:0000313" key="2">
    <source>
        <dbReference type="EMBL" id="KAJ3447832.1"/>
    </source>
</evidence>
<dbReference type="EMBL" id="JANTQA010000015">
    <property type="protein sequence ID" value="KAJ3447832.1"/>
    <property type="molecule type" value="Genomic_DNA"/>
</dbReference>
<proteinExistence type="predicted"/>
<gene>
    <name evidence="2" type="ORF">M0812_00305</name>
</gene>
<evidence type="ECO:0000256" key="1">
    <source>
        <dbReference type="SAM" id="MobiDB-lite"/>
    </source>
</evidence>
<accession>A0AAV8A4T2</accession>
<dbReference type="Proteomes" id="UP001146793">
    <property type="component" value="Unassembled WGS sequence"/>
</dbReference>
<dbReference type="AlphaFoldDB" id="A0AAV8A4T2"/>
<name>A0AAV8A4T2_9EUKA</name>
<sequence length="248" mass="29655">MIKQSVYEAATNIQKHELLQWRQVNRTTLQLGEKVSCVDKNLKLLRSQTNQKTNNWNDFNFELEELSKFNKRLERCTLLFKNVLKKANYLENIFQEIEKDDYLLQTQTMKKKSKQNIKFIKSENKLSQKIRNNNKIDKTTKTAMPKKKKKERNEKKKKKKTKSKSLPKQQKAQQKTKKDEVNTDQSLKKKEKKKQISNKDKEKKSSKKNENKKKLQEIEDLQKKIELLKQTLKNSSDDEEEIKEDVHN</sequence>
<feature type="compositionally biased region" description="Basic residues" evidence="1">
    <location>
        <begin position="144"/>
        <end position="165"/>
    </location>
</feature>
<comment type="caution">
    <text evidence="2">The sequence shown here is derived from an EMBL/GenBank/DDBJ whole genome shotgun (WGS) entry which is preliminary data.</text>
</comment>
<feature type="compositionally biased region" description="Basic and acidic residues" evidence="1">
    <location>
        <begin position="197"/>
        <end position="216"/>
    </location>
</feature>
<organism evidence="2 3">
    <name type="scientific">Anaeramoeba flamelloides</name>
    <dbReference type="NCBI Taxonomy" id="1746091"/>
    <lineage>
        <taxon>Eukaryota</taxon>
        <taxon>Metamonada</taxon>
        <taxon>Anaeramoebidae</taxon>
        <taxon>Anaeramoeba</taxon>
    </lineage>
</organism>
<protein>
    <submittedName>
        <fullName evidence="2">Uncharacterized protein</fullName>
    </submittedName>
</protein>